<evidence type="ECO:0000256" key="4">
    <source>
        <dbReference type="ARBA" id="ARBA00012133"/>
    </source>
</evidence>
<evidence type="ECO:0000256" key="19">
    <source>
        <dbReference type="ARBA" id="ARBA00023209"/>
    </source>
</evidence>
<proteinExistence type="inferred from homology"/>
<keyword evidence="11" id="KW-0479">Metal-binding</keyword>
<dbReference type="GO" id="GO:0016301">
    <property type="term" value="F:kinase activity"/>
    <property type="evidence" value="ECO:0007669"/>
    <property type="project" value="UniProtKB-KW"/>
</dbReference>
<protein>
    <recommendedName>
        <fullName evidence="5 21">Diacylglycerol kinase</fullName>
        <ecNumber evidence="4 21">2.7.1.107</ecNumber>
    </recommendedName>
</protein>
<dbReference type="Gene3D" id="1.10.287.3610">
    <property type="match status" value="1"/>
</dbReference>
<keyword evidence="16 21" id="KW-1133">Transmembrane helix</keyword>
<keyword evidence="10 21" id="KW-0812">Transmembrane</keyword>
<keyword evidence="15" id="KW-0460">Magnesium</keyword>
<evidence type="ECO:0000256" key="12">
    <source>
        <dbReference type="ARBA" id="ARBA00022741"/>
    </source>
</evidence>
<dbReference type="PANTHER" id="PTHR34299">
    <property type="entry name" value="DIACYLGLYCEROL KINASE"/>
    <property type="match status" value="1"/>
</dbReference>
<evidence type="ECO:0000313" key="22">
    <source>
        <dbReference type="EMBL" id="QYR53488.1"/>
    </source>
</evidence>
<keyword evidence="7" id="KW-0444">Lipid biosynthesis</keyword>
<evidence type="ECO:0000256" key="18">
    <source>
        <dbReference type="ARBA" id="ARBA00023136"/>
    </source>
</evidence>
<comment type="cofactor">
    <cofactor evidence="1">
        <name>Mg(2+)</name>
        <dbReference type="ChEBI" id="CHEBI:18420"/>
    </cofactor>
</comment>
<evidence type="ECO:0000256" key="15">
    <source>
        <dbReference type="ARBA" id="ARBA00022842"/>
    </source>
</evidence>
<dbReference type="EMBL" id="CP080544">
    <property type="protein sequence ID" value="QYR53488.1"/>
    <property type="molecule type" value="Genomic_DNA"/>
</dbReference>
<evidence type="ECO:0000256" key="17">
    <source>
        <dbReference type="ARBA" id="ARBA00023098"/>
    </source>
</evidence>
<keyword evidence="19" id="KW-0594">Phospholipid biosynthesis</keyword>
<keyword evidence="20 21" id="KW-1208">Phospholipid metabolism</keyword>
<sequence length="126" mass="14010">MADSHGHLPRGPRGIYFATLWSIKGLKAAWLHESSFRLEVVLFIFAFPLGLWLGHSPVERALLCGILLPVMAMELMNSAVEAVIERYGPEFHELAGRAKDMGSAAVFVCMMAVLLVWGMILIPRFL</sequence>
<evidence type="ECO:0000256" key="2">
    <source>
        <dbReference type="ARBA" id="ARBA00004429"/>
    </source>
</evidence>
<keyword evidence="13 21" id="KW-0418">Kinase</keyword>
<evidence type="ECO:0000256" key="8">
    <source>
        <dbReference type="ARBA" id="ARBA00022519"/>
    </source>
</evidence>
<dbReference type="InterPro" id="IPR036945">
    <property type="entry name" value="DAGK_sf"/>
</dbReference>
<reference evidence="22 23" key="1">
    <citation type="submission" date="2021-08" db="EMBL/GenBank/DDBJ databases">
        <title>Lysobacter sp. strain CJ11 Genome sequencing and assembly.</title>
        <authorList>
            <person name="Kim I."/>
        </authorList>
    </citation>
    <scope>NUCLEOTIDE SEQUENCE [LARGE SCALE GENOMIC DNA]</scope>
    <source>
        <strain evidence="22 23">CJ11</strain>
    </source>
</reference>
<keyword evidence="8 21" id="KW-0997">Cell inner membrane</keyword>
<keyword evidence="12 21" id="KW-0547">Nucleotide-binding</keyword>
<evidence type="ECO:0000256" key="1">
    <source>
        <dbReference type="ARBA" id="ARBA00001946"/>
    </source>
</evidence>
<evidence type="ECO:0000256" key="5">
    <source>
        <dbReference type="ARBA" id="ARBA00017575"/>
    </source>
</evidence>
<keyword evidence="14 21" id="KW-0067">ATP-binding</keyword>
<evidence type="ECO:0000256" key="21">
    <source>
        <dbReference type="RuleBase" id="RU363065"/>
    </source>
</evidence>
<evidence type="ECO:0000256" key="20">
    <source>
        <dbReference type="ARBA" id="ARBA00023264"/>
    </source>
</evidence>
<organism evidence="22 23">
    <name type="scientific">Lysobacter soyae</name>
    <dbReference type="NCBI Taxonomy" id="2764185"/>
    <lineage>
        <taxon>Bacteria</taxon>
        <taxon>Pseudomonadati</taxon>
        <taxon>Pseudomonadota</taxon>
        <taxon>Gammaproteobacteria</taxon>
        <taxon>Lysobacterales</taxon>
        <taxon>Lysobacteraceae</taxon>
        <taxon>Lysobacter</taxon>
    </lineage>
</organism>
<accession>A0ABX8WRM0</accession>
<feature type="transmembrane region" description="Helical" evidence="21">
    <location>
        <begin position="36"/>
        <end position="54"/>
    </location>
</feature>
<comment type="similarity">
    <text evidence="3 21">Belongs to the bacterial diacylglycerol kinase family.</text>
</comment>
<evidence type="ECO:0000256" key="11">
    <source>
        <dbReference type="ARBA" id="ARBA00022723"/>
    </source>
</evidence>
<dbReference type="CDD" id="cd14264">
    <property type="entry name" value="DAGK_IM"/>
    <property type="match status" value="1"/>
</dbReference>
<gene>
    <name evidence="22" type="ORF">H8L67_02995</name>
</gene>
<evidence type="ECO:0000256" key="3">
    <source>
        <dbReference type="ARBA" id="ARBA00005967"/>
    </source>
</evidence>
<dbReference type="RefSeq" id="WP_220380304.1">
    <property type="nucleotide sequence ID" value="NZ_CP080544.1"/>
</dbReference>
<evidence type="ECO:0000256" key="7">
    <source>
        <dbReference type="ARBA" id="ARBA00022516"/>
    </source>
</evidence>
<keyword evidence="23" id="KW-1185">Reference proteome</keyword>
<evidence type="ECO:0000256" key="9">
    <source>
        <dbReference type="ARBA" id="ARBA00022679"/>
    </source>
</evidence>
<comment type="subcellular location">
    <subcellularLocation>
        <location evidence="2 21">Cell inner membrane</location>
        <topology evidence="2 21">Multi-pass membrane protein</topology>
    </subcellularLocation>
</comment>
<evidence type="ECO:0000313" key="23">
    <source>
        <dbReference type="Proteomes" id="UP000824755"/>
    </source>
</evidence>
<evidence type="ECO:0000256" key="16">
    <source>
        <dbReference type="ARBA" id="ARBA00022989"/>
    </source>
</evidence>
<dbReference type="Pfam" id="PF01219">
    <property type="entry name" value="DAGK_prokar"/>
    <property type="match status" value="1"/>
</dbReference>
<dbReference type="Proteomes" id="UP000824755">
    <property type="component" value="Chromosome"/>
</dbReference>
<dbReference type="InterPro" id="IPR000829">
    <property type="entry name" value="DAGK"/>
</dbReference>
<feature type="transmembrane region" description="Helical" evidence="21">
    <location>
        <begin position="61"/>
        <end position="84"/>
    </location>
</feature>
<evidence type="ECO:0000256" key="14">
    <source>
        <dbReference type="ARBA" id="ARBA00022840"/>
    </source>
</evidence>
<dbReference type="EC" id="2.7.1.107" evidence="4 21"/>
<dbReference type="PANTHER" id="PTHR34299:SF1">
    <property type="entry name" value="DIACYLGLYCEROL KINASE"/>
    <property type="match status" value="1"/>
</dbReference>
<feature type="transmembrane region" description="Helical" evidence="21">
    <location>
        <begin position="104"/>
        <end position="122"/>
    </location>
</feature>
<keyword evidence="9 21" id="KW-0808">Transferase</keyword>
<name>A0ABX8WRM0_9GAMM</name>
<evidence type="ECO:0000256" key="10">
    <source>
        <dbReference type="ARBA" id="ARBA00022692"/>
    </source>
</evidence>
<evidence type="ECO:0000256" key="6">
    <source>
        <dbReference type="ARBA" id="ARBA00022475"/>
    </source>
</evidence>
<keyword evidence="17 21" id="KW-0443">Lipid metabolism</keyword>
<comment type="function">
    <text evidence="21">Catalyzes the ATP-dependent phosphorylation of sn-l,2-diacylglycerol (DAG) to phosphatidic acid. Involved in the recycling of diacylglycerol produced as a by-product during membrane-derived oligosaccharide (MDO) biosynthesis.</text>
</comment>
<comment type="catalytic activity">
    <reaction evidence="21">
        <text>a 1,2-diacyl-sn-glycerol + ATP = a 1,2-diacyl-sn-glycero-3-phosphate + ADP + H(+)</text>
        <dbReference type="Rhea" id="RHEA:10272"/>
        <dbReference type="ChEBI" id="CHEBI:15378"/>
        <dbReference type="ChEBI" id="CHEBI:17815"/>
        <dbReference type="ChEBI" id="CHEBI:30616"/>
        <dbReference type="ChEBI" id="CHEBI:58608"/>
        <dbReference type="ChEBI" id="CHEBI:456216"/>
        <dbReference type="EC" id="2.7.1.107"/>
    </reaction>
</comment>
<evidence type="ECO:0000256" key="13">
    <source>
        <dbReference type="ARBA" id="ARBA00022777"/>
    </source>
</evidence>
<dbReference type="InterPro" id="IPR033718">
    <property type="entry name" value="DAGK_prok"/>
</dbReference>
<keyword evidence="18 21" id="KW-0472">Membrane</keyword>
<keyword evidence="6" id="KW-1003">Cell membrane</keyword>